<evidence type="ECO:0008006" key="4">
    <source>
        <dbReference type="Google" id="ProtNLM"/>
    </source>
</evidence>
<reference evidence="3" key="1">
    <citation type="journal article" date="2019" name="Int. J. Syst. Evol. Microbiol.">
        <title>The Global Catalogue of Microorganisms (GCM) 10K type strain sequencing project: providing services to taxonomists for standard genome sequencing and annotation.</title>
        <authorList>
            <consortium name="The Broad Institute Genomics Platform"/>
            <consortium name="The Broad Institute Genome Sequencing Center for Infectious Disease"/>
            <person name="Wu L."/>
            <person name="Ma J."/>
        </authorList>
    </citation>
    <scope>NUCLEOTIDE SEQUENCE [LARGE SCALE GENOMIC DNA]</scope>
    <source>
        <strain evidence="3">NBRC 108730</strain>
    </source>
</reference>
<comment type="caution">
    <text evidence="2">The sequence shown here is derived from an EMBL/GenBank/DDBJ whole genome shotgun (WGS) entry which is preliminary data.</text>
</comment>
<keyword evidence="3" id="KW-1185">Reference proteome</keyword>
<feature type="chain" id="PRO_5045867377" description="Secreted protein" evidence="1">
    <location>
        <begin position="21"/>
        <end position="84"/>
    </location>
</feature>
<keyword evidence="1" id="KW-0732">Signal</keyword>
<accession>A0ABQ6JAC4</accession>
<feature type="signal peptide" evidence="1">
    <location>
        <begin position="1"/>
        <end position="20"/>
    </location>
</feature>
<proteinExistence type="predicted"/>
<dbReference type="EMBL" id="BSUZ01000001">
    <property type="protein sequence ID" value="GMA85123.1"/>
    <property type="molecule type" value="Genomic_DNA"/>
</dbReference>
<evidence type="ECO:0000313" key="3">
    <source>
        <dbReference type="Proteomes" id="UP001157017"/>
    </source>
</evidence>
<gene>
    <name evidence="2" type="ORF">GCM10025868_03730</name>
</gene>
<name>A0ABQ6JAC4_9ACTN</name>
<evidence type="ECO:0000256" key="1">
    <source>
        <dbReference type="SAM" id="SignalP"/>
    </source>
</evidence>
<sequence>MACRPVAGAAAVVVAAPAAAPGVYGVGAAGVTLTRSTPATPACTERSRMSEGRAALSGSLAADDREVLLAVAQRRVLRLEPAPS</sequence>
<protein>
    <recommendedName>
        <fullName evidence="4">Secreted protein</fullName>
    </recommendedName>
</protein>
<evidence type="ECO:0000313" key="2">
    <source>
        <dbReference type="EMBL" id="GMA85123.1"/>
    </source>
</evidence>
<organism evidence="2 3">
    <name type="scientific">Angustibacter aerolatus</name>
    <dbReference type="NCBI Taxonomy" id="1162965"/>
    <lineage>
        <taxon>Bacteria</taxon>
        <taxon>Bacillati</taxon>
        <taxon>Actinomycetota</taxon>
        <taxon>Actinomycetes</taxon>
        <taxon>Kineosporiales</taxon>
        <taxon>Kineosporiaceae</taxon>
    </lineage>
</organism>
<dbReference type="Proteomes" id="UP001157017">
    <property type="component" value="Unassembled WGS sequence"/>
</dbReference>